<feature type="non-terminal residue" evidence="1">
    <location>
        <position position="1"/>
    </location>
</feature>
<dbReference type="EMBL" id="BARV01009015">
    <property type="protein sequence ID" value="GAI11152.1"/>
    <property type="molecule type" value="Genomic_DNA"/>
</dbReference>
<name>X1KVN8_9ZZZZ</name>
<dbReference type="AlphaFoldDB" id="X1KVN8"/>
<sequence length="116" mass="12394">ALNLSPTREGKMKVEAILKAEKGDILGASRDFLGKFLAEGLVDYLLVPLEISHGRTLAQTLVKDPAHLDRANPFSPVLPVSGAAIVAQLTIDKPGKKLGSIASPARRRLRWSSSLG</sequence>
<proteinExistence type="predicted"/>
<accession>X1KVN8</accession>
<protein>
    <submittedName>
        <fullName evidence="1">Uncharacterized protein</fullName>
    </submittedName>
</protein>
<reference evidence="1" key="1">
    <citation type="journal article" date="2014" name="Front. Microbiol.">
        <title>High frequency of phylogenetically diverse reductive dehalogenase-homologous genes in deep subseafloor sedimentary metagenomes.</title>
        <authorList>
            <person name="Kawai M."/>
            <person name="Futagami T."/>
            <person name="Toyoda A."/>
            <person name="Takaki Y."/>
            <person name="Nishi S."/>
            <person name="Hori S."/>
            <person name="Arai W."/>
            <person name="Tsubouchi T."/>
            <person name="Morono Y."/>
            <person name="Uchiyama I."/>
            <person name="Ito T."/>
            <person name="Fujiyama A."/>
            <person name="Inagaki F."/>
            <person name="Takami H."/>
        </authorList>
    </citation>
    <scope>NUCLEOTIDE SEQUENCE</scope>
    <source>
        <strain evidence="1">Expedition CK06-06</strain>
    </source>
</reference>
<evidence type="ECO:0000313" key="1">
    <source>
        <dbReference type="EMBL" id="GAI11152.1"/>
    </source>
</evidence>
<organism evidence="1">
    <name type="scientific">marine sediment metagenome</name>
    <dbReference type="NCBI Taxonomy" id="412755"/>
    <lineage>
        <taxon>unclassified sequences</taxon>
        <taxon>metagenomes</taxon>
        <taxon>ecological metagenomes</taxon>
    </lineage>
</organism>
<comment type="caution">
    <text evidence="1">The sequence shown here is derived from an EMBL/GenBank/DDBJ whole genome shotgun (WGS) entry which is preliminary data.</text>
</comment>
<gene>
    <name evidence="1" type="ORF">S06H3_17934</name>
</gene>